<name>A0A1G2Q3E9_9BACT</name>
<dbReference type="AlphaFoldDB" id="A0A1G2Q3E9"/>
<organism evidence="1 2">
    <name type="scientific">Candidatus Veblenbacteria bacterium RIFOXYB1_FULL_43_13</name>
    <dbReference type="NCBI Taxonomy" id="1802426"/>
    <lineage>
        <taxon>Bacteria</taxon>
        <taxon>Candidatus Vebleniibacteriota</taxon>
    </lineage>
</organism>
<protein>
    <recommendedName>
        <fullName evidence="3">Phosphoribosyl-ATP pyrophosphohydrolase</fullName>
    </recommendedName>
</protein>
<sequence>MESELQPERITYNKIVRDKVVAHLTDLGKEPESIEVGPEEALELLKQKLIEEAQEVASADSNEELIRECGDLQEVLDTVIKYAGVDPSIVSAVRKEKFENRGGFDKPTKLISSLP</sequence>
<comment type="caution">
    <text evidence="1">The sequence shown here is derived from an EMBL/GenBank/DDBJ whole genome shotgun (WGS) entry which is preliminary data.</text>
</comment>
<dbReference type="Pfam" id="PF01503">
    <property type="entry name" value="PRA-PH"/>
    <property type="match status" value="1"/>
</dbReference>
<dbReference type="SUPFAM" id="SSF101386">
    <property type="entry name" value="all-alpha NTP pyrophosphatases"/>
    <property type="match status" value="1"/>
</dbReference>
<accession>A0A1G2Q3E9</accession>
<gene>
    <name evidence="1" type="ORF">A2388_00045</name>
</gene>
<proteinExistence type="predicted"/>
<dbReference type="CDD" id="cd11532">
    <property type="entry name" value="NTP-PPase_COG4997"/>
    <property type="match status" value="1"/>
</dbReference>
<dbReference type="Proteomes" id="UP000177575">
    <property type="component" value="Unassembled WGS sequence"/>
</dbReference>
<dbReference type="InterPro" id="IPR021130">
    <property type="entry name" value="PRib-ATP_PPHydrolase-like"/>
</dbReference>
<dbReference type="EMBL" id="MHTC01000027">
    <property type="protein sequence ID" value="OHA55084.1"/>
    <property type="molecule type" value="Genomic_DNA"/>
</dbReference>
<evidence type="ECO:0000313" key="2">
    <source>
        <dbReference type="Proteomes" id="UP000177575"/>
    </source>
</evidence>
<reference evidence="1 2" key="1">
    <citation type="journal article" date="2016" name="Nat. Commun.">
        <title>Thousands of microbial genomes shed light on interconnected biogeochemical processes in an aquifer system.</title>
        <authorList>
            <person name="Anantharaman K."/>
            <person name="Brown C.T."/>
            <person name="Hug L.A."/>
            <person name="Sharon I."/>
            <person name="Castelle C.J."/>
            <person name="Probst A.J."/>
            <person name="Thomas B.C."/>
            <person name="Singh A."/>
            <person name="Wilkins M.J."/>
            <person name="Karaoz U."/>
            <person name="Brodie E.L."/>
            <person name="Williams K.H."/>
            <person name="Hubbard S.S."/>
            <person name="Banfield J.F."/>
        </authorList>
    </citation>
    <scope>NUCLEOTIDE SEQUENCE [LARGE SCALE GENOMIC DNA]</scope>
</reference>
<evidence type="ECO:0000313" key="1">
    <source>
        <dbReference type="EMBL" id="OHA55084.1"/>
    </source>
</evidence>
<evidence type="ECO:0008006" key="3">
    <source>
        <dbReference type="Google" id="ProtNLM"/>
    </source>
</evidence>
<dbReference type="InterPro" id="IPR038735">
    <property type="entry name" value="MSMEG_1276-like_NTP-PPase_dom"/>
</dbReference>